<proteinExistence type="predicted"/>
<protein>
    <submittedName>
        <fullName evidence="1">IQ motif, EF-hand binding site</fullName>
    </submittedName>
</protein>
<dbReference type="EMBL" id="CCYD01001640">
    <property type="protein sequence ID" value="CEG45755.1"/>
    <property type="molecule type" value="Genomic_DNA"/>
</dbReference>
<accession>A0A0N7L708</accession>
<dbReference type="OMA" id="HARMYQC"/>
<dbReference type="Proteomes" id="UP000054928">
    <property type="component" value="Unassembled WGS sequence"/>
</dbReference>
<evidence type="ECO:0000313" key="2">
    <source>
        <dbReference type="Proteomes" id="UP000054928"/>
    </source>
</evidence>
<evidence type="ECO:0000313" key="1">
    <source>
        <dbReference type="EMBL" id="CEG45755.1"/>
    </source>
</evidence>
<organism evidence="1 2">
    <name type="scientific">Plasmopara halstedii</name>
    <name type="common">Downy mildew of sunflower</name>
    <dbReference type="NCBI Taxonomy" id="4781"/>
    <lineage>
        <taxon>Eukaryota</taxon>
        <taxon>Sar</taxon>
        <taxon>Stramenopiles</taxon>
        <taxon>Oomycota</taxon>
        <taxon>Peronosporomycetes</taxon>
        <taxon>Peronosporales</taxon>
        <taxon>Peronosporaceae</taxon>
        <taxon>Plasmopara</taxon>
    </lineage>
</organism>
<reference evidence="2" key="1">
    <citation type="submission" date="2014-09" db="EMBL/GenBank/DDBJ databases">
        <authorList>
            <person name="Sharma Rahul"/>
            <person name="Thines Marco"/>
        </authorList>
    </citation>
    <scope>NUCLEOTIDE SEQUENCE [LARGE SCALE GENOMIC DNA]</scope>
</reference>
<sequence>MKSAITYLPARFRAIRDKKQIEHVHSVSLKLKVLRSKRVAQYFHAKAGKRALVSVLGNAVSPILHSLRQVGTDIRKKMATLFAYPLKWTQKLLRLISKKRAPTTLQKQQERPCELLAESKESDCRQQRRRMYKSVTRGLVRLGRSAIALAQKQRRTEYAAYLAQETVKIIMKAGAEKIAATRKHERVANHAIVLQRLWRRKKNTEQVVSILRARLATYFKKLQLDSAYAIRQKRLAMLNEISVGITNFCIYHALQRLAARLIQRVWRGYCTRKQLHRSLTLKTWKQKKANRLRQTERLRGARDALLKPSERDRMRRVQLERRVQARSKEFSPKRDLYSQRHGERAHFLQPLPVQSRPRTSVQRVPFSRFEKIVAQGAHVNLGNVLVAIPVGHEEVSGQVRPGRLSPLLVGKGCRQLKGTIHTTYDWVPARLLQREDERKTNELRCRHRCQRGSMNTFNHDIKD</sequence>
<dbReference type="GeneID" id="36397086"/>
<name>A0A0N7L708_PLAHL</name>
<dbReference type="OrthoDB" id="117142at2759"/>
<dbReference type="RefSeq" id="XP_024582124.1">
    <property type="nucleotide sequence ID" value="XM_024716535.1"/>
</dbReference>
<keyword evidence="2" id="KW-1185">Reference proteome</keyword>
<dbReference type="PROSITE" id="PS50096">
    <property type="entry name" value="IQ"/>
    <property type="match status" value="1"/>
</dbReference>
<dbReference type="AlphaFoldDB" id="A0A0N7L708"/>